<accession>A0ABN8A4W9</accession>
<reference evidence="1 2" key="1">
    <citation type="submission" date="2021-10" db="EMBL/GenBank/DDBJ databases">
        <authorList>
            <person name="Criscuolo A."/>
        </authorList>
    </citation>
    <scope>NUCLEOTIDE SEQUENCE [LARGE SCALE GENOMIC DNA]</scope>
    <source>
        <strain evidence="2">CIP 111883</strain>
    </source>
</reference>
<sequence length="82" mass="8851">MARPGGYILFSEHSMGCAAILKEVKEELFILSAKPWGLSTKRGELSTKIQVVSTEQGKLSTETILCKLASATLTTPLPLKTT</sequence>
<protein>
    <submittedName>
        <fullName evidence="1">Uncharacterized protein</fullName>
    </submittedName>
</protein>
<keyword evidence="2" id="KW-1185">Reference proteome</keyword>
<evidence type="ECO:0000313" key="2">
    <source>
        <dbReference type="Proteomes" id="UP000789833"/>
    </source>
</evidence>
<organism evidence="1 2">
    <name type="scientific">Sutcliffiella rhizosphaerae</name>
    <dbReference type="NCBI Taxonomy" id="2880967"/>
    <lineage>
        <taxon>Bacteria</taxon>
        <taxon>Bacillati</taxon>
        <taxon>Bacillota</taxon>
        <taxon>Bacilli</taxon>
        <taxon>Bacillales</taxon>
        <taxon>Bacillaceae</taxon>
        <taxon>Sutcliffiella</taxon>
    </lineage>
</organism>
<proteinExistence type="predicted"/>
<dbReference type="EMBL" id="CAKJTJ010000003">
    <property type="protein sequence ID" value="CAG9620161.1"/>
    <property type="molecule type" value="Genomic_DNA"/>
</dbReference>
<dbReference type="RefSeq" id="WP_230500083.1">
    <property type="nucleotide sequence ID" value="NZ_CAKJTJ010000003.1"/>
</dbReference>
<name>A0ABN8A4W9_9BACI</name>
<dbReference type="Proteomes" id="UP000789833">
    <property type="component" value="Unassembled WGS sequence"/>
</dbReference>
<evidence type="ECO:0000313" key="1">
    <source>
        <dbReference type="EMBL" id="CAG9620161.1"/>
    </source>
</evidence>
<gene>
    <name evidence="1" type="ORF">BACCIP111883_00929</name>
</gene>
<comment type="caution">
    <text evidence="1">The sequence shown here is derived from an EMBL/GenBank/DDBJ whole genome shotgun (WGS) entry which is preliminary data.</text>
</comment>